<dbReference type="Proteomes" id="UP000190150">
    <property type="component" value="Unassembled WGS sequence"/>
</dbReference>
<dbReference type="GO" id="GO:0005829">
    <property type="term" value="C:cytosol"/>
    <property type="evidence" value="ECO:0007669"/>
    <property type="project" value="TreeGrafter"/>
</dbReference>
<protein>
    <submittedName>
        <fullName evidence="2">NAD(P)H-dependent FMN reductase</fullName>
    </submittedName>
</protein>
<organism evidence="2 3">
    <name type="scientific">Sphingobacterium nematocida</name>
    <dbReference type="NCBI Taxonomy" id="1513896"/>
    <lineage>
        <taxon>Bacteria</taxon>
        <taxon>Pseudomonadati</taxon>
        <taxon>Bacteroidota</taxon>
        <taxon>Sphingobacteriia</taxon>
        <taxon>Sphingobacteriales</taxon>
        <taxon>Sphingobacteriaceae</taxon>
        <taxon>Sphingobacterium</taxon>
    </lineage>
</organism>
<evidence type="ECO:0000313" key="3">
    <source>
        <dbReference type="Proteomes" id="UP000190150"/>
    </source>
</evidence>
<dbReference type="EMBL" id="FUZF01000004">
    <property type="protein sequence ID" value="SKB60250.1"/>
    <property type="molecule type" value="Genomic_DNA"/>
</dbReference>
<name>A0A1T5CM65_9SPHI</name>
<dbReference type="OrthoDB" id="9812295at2"/>
<dbReference type="GO" id="GO:0010181">
    <property type="term" value="F:FMN binding"/>
    <property type="evidence" value="ECO:0007669"/>
    <property type="project" value="TreeGrafter"/>
</dbReference>
<proteinExistence type="predicted"/>
<dbReference type="SUPFAM" id="SSF52218">
    <property type="entry name" value="Flavoproteins"/>
    <property type="match status" value="1"/>
</dbReference>
<accession>A0A1T5CM65</accession>
<keyword evidence="3" id="KW-1185">Reference proteome</keyword>
<dbReference type="InterPro" id="IPR005025">
    <property type="entry name" value="FMN_Rdtase-like_dom"/>
</dbReference>
<dbReference type="PANTHER" id="PTHR30543:SF21">
    <property type="entry name" value="NAD(P)H-DEPENDENT FMN REDUCTASE LOT6"/>
    <property type="match status" value="1"/>
</dbReference>
<sequence>MENKKIGIIVGSIRRDAYTGMVADYLIQHSPAGYQFERIGIANLPLYNQDYDSEGEPDSYAPFRAQVKSLDGVILITPEHNRSVPAALKNALDVGSRPYGKNVWDRKPAMIISSSISGLSGFGANHHLRQVLTFLNMPTLQQPEVYLANIQDCFKEDGSLGKEDYGKFLQKAVAAYLDFATEFMD</sequence>
<dbReference type="Gene3D" id="3.40.50.360">
    <property type="match status" value="1"/>
</dbReference>
<dbReference type="AlphaFoldDB" id="A0A1T5CM65"/>
<dbReference type="InterPro" id="IPR029039">
    <property type="entry name" value="Flavoprotein-like_sf"/>
</dbReference>
<gene>
    <name evidence="2" type="ORF">SAMN05660841_01418</name>
</gene>
<dbReference type="STRING" id="1513896.SAMN05660841_01418"/>
<feature type="domain" description="NADPH-dependent FMN reductase-like" evidence="1">
    <location>
        <begin position="5"/>
        <end position="150"/>
    </location>
</feature>
<dbReference type="Pfam" id="PF03358">
    <property type="entry name" value="FMN_red"/>
    <property type="match status" value="1"/>
</dbReference>
<dbReference type="RefSeq" id="WP_079642390.1">
    <property type="nucleotide sequence ID" value="NZ_FUZF01000004.1"/>
</dbReference>
<dbReference type="PANTHER" id="PTHR30543">
    <property type="entry name" value="CHROMATE REDUCTASE"/>
    <property type="match status" value="1"/>
</dbReference>
<reference evidence="3" key="1">
    <citation type="submission" date="2017-02" db="EMBL/GenBank/DDBJ databases">
        <authorList>
            <person name="Varghese N."/>
            <person name="Submissions S."/>
        </authorList>
    </citation>
    <scope>NUCLEOTIDE SEQUENCE [LARGE SCALE GENOMIC DNA]</scope>
    <source>
        <strain evidence="3">DSM 24091</strain>
    </source>
</reference>
<dbReference type="GO" id="GO:0016491">
    <property type="term" value="F:oxidoreductase activity"/>
    <property type="evidence" value="ECO:0007669"/>
    <property type="project" value="InterPro"/>
</dbReference>
<evidence type="ECO:0000313" key="2">
    <source>
        <dbReference type="EMBL" id="SKB60250.1"/>
    </source>
</evidence>
<evidence type="ECO:0000259" key="1">
    <source>
        <dbReference type="Pfam" id="PF03358"/>
    </source>
</evidence>
<dbReference type="InterPro" id="IPR050712">
    <property type="entry name" value="NAD(P)H-dep_reductase"/>
</dbReference>